<evidence type="ECO:0000313" key="5">
    <source>
        <dbReference type="EMBL" id="RPE32937.1"/>
    </source>
</evidence>
<sequence length="200" mass="20163">MSVRLRTRRTAAVLLGAALLAAATTACGPTDSSVSTSPKSPAAAPAAGGGSSAPAADAPKNTAAKTGDTIALKGTEKSNSADVTLVKVVDNPKGADEYTEPAAGKRYVTAQFRIKATGSAAYSDAPHNSAKLIDAQGQNYEATIAETVAGPEFPVPLSIAPGESALGCITFEVPADAKLDKVQFALDSGFAQQSGQWKLA</sequence>
<reference evidence="5 6" key="1">
    <citation type="submission" date="2018-11" db="EMBL/GenBank/DDBJ databases">
        <title>Sequencing the genomes of 1000 actinobacteria strains.</title>
        <authorList>
            <person name="Klenk H.-P."/>
        </authorList>
    </citation>
    <scope>NUCLEOTIDE SEQUENCE [LARGE SCALE GENOMIC DNA]</scope>
    <source>
        <strain evidence="5 6">DSM 44781</strain>
    </source>
</reference>
<dbReference type="PROSITE" id="PS51257">
    <property type="entry name" value="PROKAR_LIPOPROTEIN"/>
    <property type="match status" value="1"/>
</dbReference>
<feature type="signal peptide" evidence="3">
    <location>
        <begin position="1"/>
        <end position="26"/>
    </location>
</feature>
<keyword evidence="1 3" id="KW-0732">Signal</keyword>
<dbReference type="AlphaFoldDB" id="A0A3N4RWX3"/>
<evidence type="ECO:0000256" key="1">
    <source>
        <dbReference type="ARBA" id="ARBA00022729"/>
    </source>
</evidence>
<evidence type="ECO:0000313" key="6">
    <source>
        <dbReference type="Proteomes" id="UP000266906"/>
    </source>
</evidence>
<evidence type="ECO:0000256" key="3">
    <source>
        <dbReference type="SAM" id="SignalP"/>
    </source>
</evidence>
<name>A0A3N4RWX3_9ACTN</name>
<dbReference type="RefSeq" id="WP_123817524.1">
    <property type="nucleotide sequence ID" value="NZ_RKQG01000001.1"/>
</dbReference>
<organism evidence="5 6">
    <name type="scientific">Kitasatospora cineracea</name>
    <dbReference type="NCBI Taxonomy" id="88074"/>
    <lineage>
        <taxon>Bacteria</taxon>
        <taxon>Bacillati</taxon>
        <taxon>Actinomycetota</taxon>
        <taxon>Actinomycetes</taxon>
        <taxon>Kitasatosporales</taxon>
        <taxon>Streptomycetaceae</taxon>
        <taxon>Kitasatospora</taxon>
    </lineage>
</organism>
<feature type="chain" id="PRO_5038415644" evidence="3">
    <location>
        <begin position="27"/>
        <end position="200"/>
    </location>
</feature>
<proteinExistence type="predicted"/>
<dbReference type="InterPro" id="IPR029051">
    <property type="entry name" value="DUF4352"/>
</dbReference>
<dbReference type="Proteomes" id="UP000266906">
    <property type="component" value="Unassembled WGS sequence"/>
</dbReference>
<evidence type="ECO:0000256" key="2">
    <source>
        <dbReference type="SAM" id="MobiDB-lite"/>
    </source>
</evidence>
<dbReference type="Pfam" id="PF11611">
    <property type="entry name" value="DUF4352"/>
    <property type="match status" value="1"/>
</dbReference>
<feature type="domain" description="DUF4352" evidence="4">
    <location>
        <begin position="77"/>
        <end position="184"/>
    </location>
</feature>
<dbReference type="EMBL" id="RKQG01000001">
    <property type="protein sequence ID" value="RPE32937.1"/>
    <property type="molecule type" value="Genomic_DNA"/>
</dbReference>
<dbReference type="InterPro" id="IPR029050">
    <property type="entry name" value="Immunoprotect_excell_Ig-like"/>
</dbReference>
<gene>
    <name evidence="5" type="ORF">EDD38_1209</name>
</gene>
<dbReference type="Gene3D" id="2.60.40.1240">
    <property type="match status" value="1"/>
</dbReference>
<protein>
    <submittedName>
        <fullName evidence="5">Uncharacterized protein DUF4352</fullName>
    </submittedName>
</protein>
<comment type="caution">
    <text evidence="5">The sequence shown here is derived from an EMBL/GenBank/DDBJ whole genome shotgun (WGS) entry which is preliminary data.</text>
</comment>
<feature type="region of interest" description="Disordered" evidence="2">
    <location>
        <begin position="28"/>
        <end position="64"/>
    </location>
</feature>
<accession>A0A3N4RWX3</accession>
<evidence type="ECO:0000259" key="4">
    <source>
        <dbReference type="Pfam" id="PF11611"/>
    </source>
</evidence>
<keyword evidence="6" id="KW-1185">Reference proteome</keyword>